<dbReference type="Pfam" id="PF02613">
    <property type="entry name" value="Nitrate_red_del"/>
    <property type="match status" value="1"/>
</dbReference>
<proteinExistence type="predicted"/>
<dbReference type="SUPFAM" id="SSF89155">
    <property type="entry name" value="TorD-like"/>
    <property type="match status" value="1"/>
</dbReference>
<dbReference type="PANTHER" id="PTHR34227:SF1">
    <property type="entry name" value="DIMETHYL SULFOXIDE REDUCTASE CHAPERONE-RELATED"/>
    <property type="match status" value="1"/>
</dbReference>
<dbReference type="Proteomes" id="UP001320544">
    <property type="component" value="Chromosome"/>
</dbReference>
<evidence type="ECO:0008006" key="4">
    <source>
        <dbReference type="Google" id="ProtNLM"/>
    </source>
</evidence>
<dbReference type="RefSeq" id="WP_244387367.1">
    <property type="nucleotide sequence ID" value="NZ_AP025564.1"/>
</dbReference>
<organism evidence="2 3">
    <name type="scientific">Raoultibacter timonensis</name>
    <dbReference type="NCBI Taxonomy" id="1907662"/>
    <lineage>
        <taxon>Bacteria</taxon>
        <taxon>Bacillati</taxon>
        <taxon>Actinomycetota</taxon>
        <taxon>Coriobacteriia</taxon>
        <taxon>Eggerthellales</taxon>
        <taxon>Eggerthellaceae</taxon>
        <taxon>Raoultibacter</taxon>
    </lineage>
</organism>
<dbReference type="EMBL" id="AP025564">
    <property type="protein sequence ID" value="BDE97893.1"/>
    <property type="molecule type" value="Genomic_DNA"/>
</dbReference>
<dbReference type="InterPro" id="IPR020945">
    <property type="entry name" value="DMSO/NO3_reduct_chaperone"/>
</dbReference>
<protein>
    <recommendedName>
        <fullName evidence="4">TorA maturation chaperone TorD</fullName>
    </recommendedName>
</protein>
<dbReference type="PANTHER" id="PTHR34227">
    <property type="entry name" value="CHAPERONE PROTEIN YCDY"/>
    <property type="match status" value="1"/>
</dbReference>
<dbReference type="InterPro" id="IPR050289">
    <property type="entry name" value="TorD/DmsD_chaperones"/>
</dbReference>
<evidence type="ECO:0000313" key="2">
    <source>
        <dbReference type="EMBL" id="BDE97893.1"/>
    </source>
</evidence>
<name>A0ABM7WN87_9ACTN</name>
<evidence type="ECO:0000313" key="3">
    <source>
        <dbReference type="Proteomes" id="UP001320544"/>
    </source>
</evidence>
<dbReference type="Gene3D" id="1.10.3480.10">
    <property type="entry name" value="TorD-like"/>
    <property type="match status" value="1"/>
</dbReference>
<gene>
    <name evidence="2" type="ORF">CE91St30_32260</name>
</gene>
<dbReference type="InterPro" id="IPR036411">
    <property type="entry name" value="TorD-like_sf"/>
</dbReference>
<reference evidence="2 3" key="1">
    <citation type="submission" date="2022-01" db="EMBL/GenBank/DDBJ databases">
        <title>Novel bile acid biosynthetic pathways are enriched in the microbiome of centenarians.</title>
        <authorList>
            <person name="Sato Y."/>
            <person name="Atarashi K."/>
            <person name="Plichta R.D."/>
            <person name="Arai Y."/>
            <person name="Sasajima S."/>
            <person name="Kearney M.S."/>
            <person name="Suda W."/>
            <person name="Takeshita K."/>
            <person name="Sasaki T."/>
            <person name="Okamoto S."/>
            <person name="Skelly N.A."/>
            <person name="Okamura Y."/>
            <person name="Vlamakis H."/>
            <person name="Li Y."/>
            <person name="Tanoue T."/>
            <person name="Takei H."/>
            <person name="Nittono H."/>
            <person name="Narushima S."/>
            <person name="Irie J."/>
            <person name="Itoh H."/>
            <person name="Moriya K."/>
            <person name="Sugiura Y."/>
            <person name="Suematsu M."/>
            <person name="Moritoki N."/>
            <person name="Shibata S."/>
            <person name="Littman R.D."/>
            <person name="Fischbach A.M."/>
            <person name="Uwamino Y."/>
            <person name="Inoue T."/>
            <person name="Honda A."/>
            <person name="Hattori M."/>
            <person name="Murai T."/>
            <person name="Xavier J.R."/>
            <person name="Hirose N."/>
            <person name="Honda K."/>
        </authorList>
    </citation>
    <scope>NUCLEOTIDE SEQUENCE [LARGE SCALE GENOMIC DNA]</scope>
    <source>
        <strain evidence="2 3">CE91-St30</strain>
    </source>
</reference>
<accession>A0ABM7WN87</accession>
<keyword evidence="1" id="KW-0143">Chaperone</keyword>
<evidence type="ECO:0000256" key="1">
    <source>
        <dbReference type="ARBA" id="ARBA00023186"/>
    </source>
</evidence>
<sequence>MSENPDSAIEETAVRDELLSLEALLISRCYLFALFHKAFGGEPNSLFLESMASTITVDVVNEYAHADETMGKLEVFISGLSDKARDASFLDEAITEYALFFEGPADLPAYPWEAPYISHDATVFQKSTLTIREAYRSYGLQVKLFQHVPDDHVSTMCAFMGHLADRSLTAFRDRRFGDLGVLLGDQYRFVRDHLNNWIPEYAKLARNAKTACLYPQLIHGMQAFARLDEVFLAETLVWLGGSSAEAAVACNMSYEAPSAFAAVENILARLNEIRLVGIEENELVEVA</sequence>
<keyword evidence="3" id="KW-1185">Reference proteome</keyword>